<sequence length="301" mass="31212">MADLALLLLTALWGTTFLLVKNALVQASTGVFLLLRFALAAAAVALVAVVRRDRPTPGLLRQGVLLGLVMFAGFALQTLGLRSTTPARSGFLTGLSVLIVPFLARFLLRRPVHAAAWAGVVLAVLGLVCLTRPFAGDLSSEVRAGDLLTAGCALAYALQITFISEWSSRHPLALFTLVQVGTTAALAPLLFALEPARLEPTPGLWGTVAFTGLAMTAGAFFVMNWAQRHTTAVRAALIFSLEPVGAALFSHFVGGEPLAPLDWTGGGLIVLGVVAGEVGGALEGRARQARATRAASPAAGA</sequence>
<protein>
    <submittedName>
        <fullName evidence="8">Transporter</fullName>
    </submittedName>
</protein>
<dbReference type="InterPro" id="IPR000620">
    <property type="entry name" value="EamA_dom"/>
</dbReference>
<feature type="transmembrane region" description="Helical" evidence="6">
    <location>
        <begin position="203"/>
        <end position="223"/>
    </location>
</feature>
<gene>
    <name evidence="8" type="ORF">AMYX_25550</name>
</gene>
<feature type="transmembrane region" description="Helical" evidence="6">
    <location>
        <begin position="147"/>
        <end position="164"/>
    </location>
</feature>
<feature type="transmembrane region" description="Helical" evidence="6">
    <location>
        <begin position="115"/>
        <end position="135"/>
    </location>
</feature>
<reference evidence="9" key="1">
    <citation type="journal article" date="2020" name="Appl. Environ. Microbiol.">
        <title>Diazotrophic Anaeromyxobacter Isolates from Soils.</title>
        <authorList>
            <person name="Masuda Y."/>
            <person name="Yamanaka H."/>
            <person name="Xu Z.X."/>
            <person name="Shiratori Y."/>
            <person name="Aono T."/>
            <person name="Amachi S."/>
            <person name="Senoo K."/>
            <person name="Itoh H."/>
        </authorList>
    </citation>
    <scope>NUCLEOTIDE SEQUENCE [LARGE SCALE GENOMIC DNA]</scope>
    <source>
        <strain evidence="9">R267</strain>
    </source>
</reference>
<feature type="transmembrane region" description="Helical" evidence="6">
    <location>
        <begin position="265"/>
        <end position="282"/>
    </location>
</feature>
<dbReference type="RefSeq" id="WP_176065716.1">
    <property type="nucleotide sequence ID" value="NZ_BJTG01000005.1"/>
</dbReference>
<evidence type="ECO:0000256" key="1">
    <source>
        <dbReference type="ARBA" id="ARBA00004651"/>
    </source>
</evidence>
<comment type="subcellular location">
    <subcellularLocation>
        <location evidence="1">Cell membrane</location>
        <topology evidence="1">Multi-pass membrane protein</topology>
    </subcellularLocation>
</comment>
<dbReference type="AlphaFoldDB" id="A0A7I9VN33"/>
<dbReference type="GO" id="GO:0005886">
    <property type="term" value="C:plasma membrane"/>
    <property type="evidence" value="ECO:0007669"/>
    <property type="project" value="UniProtKB-SubCell"/>
</dbReference>
<feature type="transmembrane region" description="Helical" evidence="6">
    <location>
        <begin position="235"/>
        <end position="253"/>
    </location>
</feature>
<evidence type="ECO:0000313" key="9">
    <source>
        <dbReference type="Proteomes" id="UP000503640"/>
    </source>
</evidence>
<dbReference type="Pfam" id="PF00892">
    <property type="entry name" value="EamA"/>
    <property type="match status" value="2"/>
</dbReference>
<dbReference type="PANTHER" id="PTHR42920">
    <property type="entry name" value="OS03G0707200 PROTEIN-RELATED"/>
    <property type="match status" value="1"/>
</dbReference>
<dbReference type="EMBL" id="BJTG01000005">
    <property type="protein sequence ID" value="GEJ57814.1"/>
    <property type="molecule type" value="Genomic_DNA"/>
</dbReference>
<dbReference type="InterPro" id="IPR037185">
    <property type="entry name" value="EmrE-like"/>
</dbReference>
<comment type="caution">
    <text evidence="8">The sequence shown here is derived from an EMBL/GenBank/DDBJ whole genome shotgun (WGS) entry which is preliminary data.</text>
</comment>
<feature type="transmembrane region" description="Helical" evidence="6">
    <location>
        <begin position="63"/>
        <end position="81"/>
    </location>
</feature>
<feature type="domain" description="EamA" evidence="7">
    <location>
        <begin position="144"/>
        <end position="274"/>
    </location>
</feature>
<keyword evidence="3 6" id="KW-0812">Transmembrane</keyword>
<dbReference type="PANTHER" id="PTHR42920:SF5">
    <property type="entry name" value="EAMA DOMAIN-CONTAINING PROTEIN"/>
    <property type="match status" value="1"/>
</dbReference>
<name>A0A7I9VN33_9BACT</name>
<organism evidence="8 9">
    <name type="scientific">Anaeromyxobacter diazotrophicus</name>
    <dbReference type="NCBI Taxonomy" id="2590199"/>
    <lineage>
        <taxon>Bacteria</taxon>
        <taxon>Pseudomonadati</taxon>
        <taxon>Myxococcota</taxon>
        <taxon>Myxococcia</taxon>
        <taxon>Myxococcales</taxon>
        <taxon>Cystobacterineae</taxon>
        <taxon>Anaeromyxobacteraceae</taxon>
        <taxon>Anaeromyxobacter</taxon>
    </lineage>
</organism>
<proteinExistence type="predicted"/>
<accession>A0A7I9VN33</accession>
<dbReference type="InterPro" id="IPR051258">
    <property type="entry name" value="Diverse_Substrate_Transporter"/>
</dbReference>
<feature type="transmembrane region" description="Helical" evidence="6">
    <location>
        <begin position="87"/>
        <end position="108"/>
    </location>
</feature>
<evidence type="ECO:0000256" key="6">
    <source>
        <dbReference type="SAM" id="Phobius"/>
    </source>
</evidence>
<evidence type="ECO:0000256" key="3">
    <source>
        <dbReference type="ARBA" id="ARBA00022692"/>
    </source>
</evidence>
<feature type="domain" description="EamA" evidence="7">
    <location>
        <begin position="2"/>
        <end position="131"/>
    </location>
</feature>
<feature type="transmembrane region" description="Helical" evidence="6">
    <location>
        <begin position="33"/>
        <end position="51"/>
    </location>
</feature>
<evidence type="ECO:0000259" key="7">
    <source>
        <dbReference type="Pfam" id="PF00892"/>
    </source>
</evidence>
<dbReference type="Proteomes" id="UP000503640">
    <property type="component" value="Unassembled WGS sequence"/>
</dbReference>
<keyword evidence="5 6" id="KW-0472">Membrane</keyword>
<evidence type="ECO:0000256" key="4">
    <source>
        <dbReference type="ARBA" id="ARBA00022989"/>
    </source>
</evidence>
<dbReference type="SUPFAM" id="SSF103481">
    <property type="entry name" value="Multidrug resistance efflux transporter EmrE"/>
    <property type="match status" value="2"/>
</dbReference>
<keyword evidence="4 6" id="KW-1133">Transmembrane helix</keyword>
<evidence type="ECO:0000256" key="2">
    <source>
        <dbReference type="ARBA" id="ARBA00022475"/>
    </source>
</evidence>
<evidence type="ECO:0000313" key="8">
    <source>
        <dbReference type="EMBL" id="GEJ57814.1"/>
    </source>
</evidence>
<feature type="transmembrane region" description="Helical" evidence="6">
    <location>
        <begin position="171"/>
        <end position="191"/>
    </location>
</feature>
<keyword evidence="2" id="KW-1003">Cell membrane</keyword>
<keyword evidence="9" id="KW-1185">Reference proteome</keyword>
<dbReference type="Gene3D" id="1.10.3730.20">
    <property type="match status" value="1"/>
</dbReference>
<evidence type="ECO:0000256" key="5">
    <source>
        <dbReference type="ARBA" id="ARBA00023136"/>
    </source>
</evidence>